<dbReference type="Proteomes" id="UP000481087">
    <property type="component" value="Unassembled WGS sequence"/>
</dbReference>
<reference evidence="10 11" key="1">
    <citation type="submission" date="2019-12" db="EMBL/GenBank/DDBJ databases">
        <title>Paenibacillus sp. nov. sp. isolated from soil.</title>
        <authorList>
            <person name="Kim J."/>
            <person name="Jeong S.E."/>
            <person name="Jung H.S."/>
            <person name="Jeon C.O."/>
        </authorList>
    </citation>
    <scope>NUCLEOTIDE SEQUENCE [LARGE SCALE GENOMIC DNA]</scope>
    <source>
        <strain evidence="10 11">5J-6</strain>
    </source>
</reference>
<dbReference type="CDD" id="cd17503">
    <property type="entry name" value="MFS_LmrB_MDR_like"/>
    <property type="match status" value="1"/>
</dbReference>
<evidence type="ECO:0000256" key="2">
    <source>
        <dbReference type="ARBA" id="ARBA00008537"/>
    </source>
</evidence>
<feature type="transmembrane region" description="Helical" evidence="8">
    <location>
        <begin position="220"/>
        <end position="239"/>
    </location>
</feature>
<dbReference type="GO" id="GO:0022857">
    <property type="term" value="F:transmembrane transporter activity"/>
    <property type="evidence" value="ECO:0007669"/>
    <property type="project" value="InterPro"/>
</dbReference>
<keyword evidence="11" id="KW-1185">Reference proteome</keyword>
<feature type="transmembrane region" description="Helical" evidence="8">
    <location>
        <begin position="325"/>
        <end position="346"/>
    </location>
</feature>
<keyword evidence="5 8" id="KW-0812">Transmembrane</keyword>
<dbReference type="InterPro" id="IPR004638">
    <property type="entry name" value="EmrB-like"/>
</dbReference>
<feature type="transmembrane region" description="Helical" evidence="8">
    <location>
        <begin position="32"/>
        <end position="59"/>
    </location>
</feature>
<keyword evidence="3" id="KW-0813">Transport</keyword>
<comment type="similarity">
    <text evidence="2">Belongs to the major facilitator superfamily. EmrB family.</text>
</comment>
<evidence type="ECO:0000256" key="3">
    <source>
        <dbReference type="ARBA" id="ARBA00022448"/>
    </source>
</evidence>
<dbReference type="EMBL" id="WTUZ01000015">
    <property type="protein sequence ID" value="MZQ82845.1"/>
    <property type="molecule type" value="Genomic_DNA"/>
</dbReference>
<keyword evidence="7 8" id="KW-0472">Membrane</keyword>
<feature type="transmembrane region" description="Helical" evidence="8">
    <location>
        <begin position="126"/>
        <end position="148"/>
    </location>
</feature>
<evidence type="ECO:0000256" key="7">
    <source>
        <dbReference type="ARBA" id="ARBA00023136"/>
    </source>
</evidence>
<feature type="transmembrane region" description="Helical" evidence="8">
    <location>
        <begin position="187"/>
        <end position="208"/>
    </location>
</feature>
<dbReference type="InterPro" id="IPR036259">
    <property type="entry name" value="MFS_trans_sf"/>
</dbReference>
<evidence type="ECO:0000256" key="1">
    <source>
        <dbReference type="ARBA" id="ARBA00004651"/>
    </source>
</evidence>
<feature type="transmembrane region" description="Helical" evidence="8">
    <location>
        <begin position="353"/>
        <end position="374"/>
    </location>
</feature>
<dbReference type="PANTHER" id="PTHR42718:SF9">
    <property type="entry name" value="MAJOR FACILITATOR SUPERFAMILY MULTIDRUG TRANSPORTER MFSC"/>
    <property type="match status" value="1"/>
</dbReference>
<dbReference type="GO" id="GO:0005886">
    <property type="term" value="C:plasma membrane"/>
    <property type="evidence" value="ECO:0007669"/>
    <property type="project" value="UniProtKB-SubCell"/>
</dbReference>
<dbReference type="InterPro" id="IPR020846">
    <property type="entry name" value="MFS_dom"/>
</dbReference>
<feature type="transmembrane region" description="Helical" evidence="8">
    <location>
        <begin position="245"/>
        <end position="268"/>
    </location>
</feature>
<gene>
    <name evidence="10" type="ORF">GQF01_12095</name>
</gene>
<dbReference type="Gene3D" id="1.20.1250.20">
    <property type="entry name" value="MFS general substrate transporter like domains"/>
    <property type="match status" value="1"/>
</dbReference>
<dbReference type="PANTHER" id="PTHR42718">
    <property type="entry name" value="MAJOR FACILITATOR SUPERFAMILY MULTIDRUG TRANSPORTER MFSC"/>
    <property type="match status" value="1"/>
</dbReference>
<feature type="transmembrane region" description="Helical" evidence="8">
    <location>
        <begin position="289"/>
        <end position="313"/>
    </location>
</feature>
<dbReference type="Pfam" id="PF07690">
    <property type="entry name" value="MFS_1"/>
    <property type="match status" value="1"/>
</dbReference>
<feature type="transmembrane region" description="Helical" evidence="8">
    <location>
        <begin position="421"/>
        <end position="439"/>
    </location>
</feature>
<evidence type="ECO:0000256" key="8">
    <source>
        <dbReference type="SAM" id="Phobius"/>
    </source>
</evidence>
<dbReference type="AlphaFoldDB" id="A0A6L8UXN7"/>
<feature type="transmembrane region" description="Helical" evidence="8">
    <location>
        <begin position="472"/>
        <end position="490"/>
    </location>
</feature>
<feature type="domain" description="Major facilitator superfamily (MFS) profile" evidence="9">
    <location>
        <begin position="35"/>
        <end position="495"/>
    </location>
</feature>
<evidence type="ECO:0000256" key="6">
    <source>
        <dbReference type="ARBA" id="ARBA00022989"/>
    </source>
</evidence>
<evidence type="ECO:0000256" key="5">
    <source>
        <dbReference type="ARBA" id="ARBA00022692"/>
    </source>
</evidence>
<comment type="subcellular location">
    <subcellularLocation>
        <location evidence="1">Cell membrane</location>
        <topology evidence="1">Multi-pass membrane protein</topology>
    </subcellularLocation>
</comment>
<sequence>MIFIQIIENPASKINGEWRYQVSKDDLQQVRFWPIMIAIFFGSFVSILSMSTINIAIPILSDHFHADLSKIQWTITGFMLASGTIAPITGYLGERFSYKRLYALSLVGFTVFSLLCAIAWDASSLIAFRIIQGAFSGLIMPATMTIVYQVIPRDKQPIAISLWSLSAMMAPAIGPTLSGWLLQNWSWHWLFLLNVPVGLIAIFLVLKLIPFYRLSVPKRFDAIGLITVVLGSLSLLVAFSQGHAWGWGSGRVIGLFAGGILMLGLFIWRELRADSPLLNVRILANARYSLTLIIASIVTISLYSGTFLTPIFLQNIQHVTPLDTGLILLPASLAMALCMPLVGKLYSILGPRILLFAGISLIAIGTLTLSWLSVDVSRGYIVFWMIVRNVGIAFATMPASNAGMEQIPRTLSGHATSMSNWVRNVFGSFAIALFTSVLASQTATHSQDLAASGITDKAVIGMQSFTMSVNDVYLLATFIVLVALPLSLFVGKRPIEKESPAAIAAVIKPEAAK</sequence>
<keyword evidence="6 8" id="KW-1133">Transmembrane helix</keyword>
<dbReference type="PROSITE" id="PS50850">
    <property type="entry name" value="MFS"/>
    <property type="match status" value="1"/>
</dbReference>
<protein>
    <submittedName>
        <fullName evidence="10">DHA2 family efflux MFS transporter permease subunit</fullName>
    </submittedName>
</protein>
<dbReference type="NCBIfam" id="TIGR00711">
    <property type="entry name" value="efflux_EmrB"/>
    <property type="match status" value="1"/>
</dbReference>
<accession>A0A6L8UXN7</accession>
<dbReference type="InterPro" id="IPR011701">
    <property type="entry name" value="MFS"/>
</dbReference>
<proteinExistence type="inferred from homology"/>
<evidence type="ECO:0000256" key="4">
    <source>
        <dbReference type="ARBA" id="ARBA00022475"/>
    </source>
</evidence>
<evidence type="ECO:0000313" key="10">
    <source>
        <dbReference type="EMBL" id="MZQ82845.1"/>
    </source>
</evidence>
<organism evidence="10 11">
    <name type="scientific">Paenibacillus silvestris</name>
    <dbReference type="NCBI Taxonomy" id="2606219"/>
    <lineage>
        <taxon>Bacteria</taxon>
        <taxon>Bacillati</taxon>
        <taxon>Bacillota</taxon>
        <taxon>Bacilli</taxon>
        <taxon>Bacillales</taxon>
        <taxon>Paenibacillaceae</taxon>
        <taxon>Paenibacillus</taxon>
    </lineage>
</organism>
<evidence type="ECO:0000259" key="9">
    <source>
        <dbReference type="PROSITE" id="PS50850"/>
    </source>
</evidence>
<name>A0A6L8UXN7_9BACL</name>
<keyword evidence="4" id="KW-1003">Cell membrane</keyword>
<comment type="caution">
    <text evidence="10">The sequence shown here is derived from an EMBL/GenBank/DDBJ whole genome shotgun (WGS) entry which is preliminary data.</text>
</comment>
<feature type="transmembrane region" description="Helical" evidence="8">
    <location>
        <begin position="160"/>
        <end position="181"/>
    </location>
</feature>
<dbReference type="Gene3D" id="1.20.1720.10">
    <property type="entry name" value="Multidrug resistance protein D"/>
    <property type="match status" value="1"/>
</dbReference>
<feature type="transmembrane region" description="Helical" evidence="8">
    <location>
        <begin position="101"/>
        <end position="120"/>
    </location>
</feature>
<feature type="transmembrane region" description="Helical" evidence="8">
    <location>
        <begin position="71"/>
        <end position="92"/>
    </location>
</feature>
<evidence type="ECO:0000313" key="11">
    <source>
        <dbReference type="Proteomes" id="UP000481087"/>
    </source>
</evidence>
<dbReference type="SUPFAM" id="SSF103473">
    <property type="entry name" value="MFS general substrate transporter"/>
    <property type="match status" value="1"/>
</dbReference>
<feature type="transmembrane region" description="Helical" evidence="8">
    <location>
        <begin position="380"/>
        <end position="400"/>
    </location>
</feature>